<feature type="transmembrane region" description="Helical" evidence="2">
    <location>
        <begin position="96"/>
        <end position="121"/>
    </location>
</feature>
<feature type="transmembrane region" description="Helical" evidence="2">
    <location>
        <begin position="168"/>
        <end position="188"/>
    </location>
</feature>
<proteinExistence type="predicted"/>
<keyword evidence="2" id="KW-1133">Transmembrane helix</keyword>
<comment type="caution">
    <text evidence="3">The sequence shown here is derived from an EMBL/GenBank/DDBJ whole genome shotgun (WGS) entry which is preliminary data.</text>
</comment>
<name>A0A315ZN34_9ACTN</name>
<feature type="transmembrane region" description="Helical" evidence="2">
    <location>
        <begin position="141"/>
        <end position="162"/>
    </location>
</feature>
<evidence type="ECO:0000313" key="3">
    <source>
        <dbReference type="EMBL" id="PWJ46981.1"/>
    </source>
</evidence>
<evidence type="ECO:0000256" key="1">
    <source>
        <dbReference type="SAM" id="MobiDB-lite"/>
    </source>
</evidence>
<keyword evidence="2" id="KW-0812">Transmembrane</keyword>
<gene>
    <name evidence="3" type="ORF">BXY45_14318</name>
</gene>
<keyword evidence="2" id="KW-0472">Membrane</keyword>
<keyword evidence="4" id="KW-1185">Reference proteome</keyword>
<dbReference type="RefSeq" id="WP_146211318.1">
    <property type="nucleotide sequence ID" value="NZ_QGDQ01000043.1"/>
</dbReference>
<evidence type="ECO:0000313" key="4">
    <source>
        <dbReference type="Proteomes" id="UP000245469"/>
    </source>
</evidence>
<sequence>MPSVRSALALVVWGLVLDLADLRLGSFDVLPDVVGLALVLLGLKDLSAHLPGLRRAKQVAMVAAVLSLADLVHPLRTTTEVAGEMTTSVTAAGEPIGLWGLASGLHDVAVTLLIILVCRAVARAARDGGAVTVAEIFGRLVLWNTLLLVAELLATAAGLALGEEATELAVVVLPVVIAGVALSIWTLVRLWGLREGPPLASSSAQPRGSEVGFIQNGE</sequence>
<accession>A0A315ZN34</accession>
<evidence type="ECO:0000256" key="2">
    <source>
        <dbReference type="SAM" id="Phobius"/>
    </source>
</evidence>
<protein>
    <submittedName>
        <fullName evidence="3">Uncharacterized protein</fullName>
    </submittedName>
</protein>
<dbReference type="EMBL" id="QGDQ01000043">
    <property type="protein sequence ID" value="PWJ46981.1"/>
    <property type="molecule type" value="Genomic_DNA"/>
</dbReference>
<organism evidence="3 4">
    <name type="scientific">Quadrisphaera granulorum</name>
    <dbReference type="NCBI Taxonomy" id="317664"/>
    <lineage>
        <taxon>Bacteria</taxon>
        <taxon>Bacillati</taxon>
        <taxon>Actinomycetota</taxon>
        <taxon>Actinomycetes</taxon>
        <taxon>Kineosporiales</taxon>
        <taxon>Kineosporiaceae</taxon>
        <taxon>Quadrisphaera</taxon>
    </lineage>
</organism>
<reference evidence="3 4" key="1">
    <citation type="submission" date="2018-03" db="EMBL/GenBank/DDBJ databases">
        <title>Genomic Encyclopedia of Archaeal and Bacterial Type Strains, Phase II (KMG-II): from individual species to whole genera.</title>
        <authorList>
            <person name="Goeker M."/>
        </authorList>
    </citation>
    <scope>NUCLEOTIDE SEQUENCE [LARGE SCALE GENOMIC DNA]</scope>
    <source>
        <strain evidence="3 4">DSM 44889</strain>
    </source>
</reference>
<dbReference type="Proteomes" id="UP000245469">
    <property type="component" value="Unassembled WGS sequence"/>
</dbReference>
<feature type="region of interest" description="Disordered" evidence="1">
    <location>
        <begin position="198"/>
        <end position="218"/>
    </location>
</feature>
<dbReference type="AlphaFoldDB" id="A0A315ZN34"/>